<accession>A0ABR4DF79</accession>
<feature type="repeat" description="ANK" evidence="3">
    <location>
        <begin position="121"/>
        <end position="153"/>
    </location>
</feature>
<dbReference type="PANTHER" id="PTHR24123">
    <property type="entry name" value="ANKYRIN REPEAT-CONTAINING"/>
    <property type="match status" value="1"/>
</dbReference>
<sequence>MDSEFNEATRLLEAQRALERGEQPLGWIRNRLSSQAGTTYTPREVNKVLAEVVENDGSVGLVKALLAMGADVNFRRRRSASWSKITSRSVPEDRSDILRRAVIRCRPETVHAIAARADQVNLDSVLHDAVVRGNLAVLSALLEHGASPVSLHDDFQEVVYHNNLPLLRVLLSGHHLPCLACRSAGLRIAIENRSPDAVRLLLDHWADVNYADGIALTRAVELARPDLVALLLSGSVQPSSRSLDAAVGKLRPLLGGGSDDLITRDMLELCLAAGASGLETARLITEDFIELVRRRHVSFIRTILQYQKPPGQYEAAALVEAIRAEQLDVVTTLLSFKPSPGNLAAAISQAVGVGSPLFRYEATRLLVQSGAQGSCAAEALVKTVHSLVANIRRADKAGTERDRKILSLLLHEGRADVNHGKGEALQVAVRTGCADVVDEILAKEPSPESLGPALAWAVEVRDEKNKLRLVEALVRRQVHEDAASKVLIQVIKMEPDNVSVVELLLTRASVNYNSGEVFVHAIRNFRPETFHMLLGQTINHQALLTVVTEALKSPRPTRRTLFADLLARLERDHLNAALRHVVFEQDSDITLLRMLLDVGAEAAHDDGICVKHAASALDKDVLRVLSEQLSRHSAIYSQALASMVSRGKQWIAPEHIEILELLLQHGASGPAASKAMIEVVDHLAGKDGPNAALAKTLLRKLFAANIDVNHENGKAMGLAASRGDPFLLSLLLSNGSTSSAATLALTAAILARHEESRFLQLIAVFADRRSAMPDFNRSIPGMPPPIFQCLRAYPGSVALLESLVKAGCRLDLTIPMHVLPKEDRTASLEPEPVSVLMWAILQKEDICPSSIVEAVIRFGADVSYTTPKSRTNPLLVAVRCGNTDAVRILLAAGAKVSAKDAAGNSALFYASRAGRADLVKLLLTRSPPVNDGSLHEASRRFHVSVIKLLLEAGHDPNFRCSKHGGRTALGEIALTALPPTDADATAAAEQALDLLAAADASPLLKVQGKTVIFLALDNPHNEPITRLLLRRILHRTLNSLENTYEQDNLHYSPTMYIAKGVLLGPSSMSLLQLLLTHGAEHRFHASLGHPQPHDAVGLPEEIREHERERAAREAEKPPFPARVEVEVQHRELATPAPPPQQRRPPHPRPHRYPRHGDVGAKLPPTYEDEVVRTPVLPPQRTTPDPRRGEGAAQLARENWRMVQEYEAQQQRYYLQQQPQQHHHTSPQNQEQNQPWDLGGHGDAMMTELRTHRGNVIGVVDLEELRRWQKLESEERVRKEREGLGRGRGLGRGMGRGWVLVS</sequence>
<dbReference type="SUPFAM" id="SSF48403">
    <property type="entry name" value="Ankyrin repeat"/>
    <property type="match status" value="2"/>
</dbReference>
<name>A0ABR4DF79_9PEZI</name>
<dbReference type="RefSeq" id="XP_070867700.1">
    <property type="nucleotide sequence ID" value="XM_071010243.1"/>
</dbReference>
<keyword evidence="1" id="KW-0677">Repeat</keyword>
<reference evidence="5 6" key="1">
    <citation type="journal article" date="2024" name="Commun. Biol.">
        <title>Comparative genomic analysis of thermophilic fungi reveals convergent evolutionary adaptations and gene losses.</title>
        <authorList>
            <person name="Steindorff A.S."/>
            <person name="Aguilar-Pontes M.V."/>
            <person name="Robinson A.J."/>
            <person name="Andreopoulos B."/>
            <person name="LaButti K."/>
            <person name="Kuo A."/>
            <person name="Mondo S."/>
            <person name="Riley R."/>
            <person name="Otillar R."/>
            <person name="Haridas S."/>
            <person name="Lipzen A."/>
            <person name="Grimwood J."/>
            <person name="Schmutz J."/>
            <person name="Clum A."/>
            <person name="Reid I.D."/>
            <person name="Moisan M.C."/>
            <person name="Butler G."/>
            <person name="Nguyen T.T.M."/>
            <person name="Dewar K."/>
            <person name="Conant G."/>
            <person name="Drula E."/>
            <person name="Henrissat B."/>
            <person name="Hansel C."/>
            <person name="Singer S."/>
            <person name="Hutchinson M.I."/>
            <person name="de Vries R.P."/>
            <person name="Natvig D.O."/>
            <person name="Powell A.J."/>
            <person name="Tsang A."/>
            <person name="Grigoriev I.V."/>
        </authorList>
    </citation>
    <scope>NUCLEOTIDE SEQUENCE [LARGE SCALE GENOMIC DNA]</scope>
    <source>
        <strain evidence="5 6">ATCC 22073</strain>
    </source>
</reference>
<dbReference type="PROSITE" id="PS50088">
    <property type="entry name" value="ANK_REPEAT"/>
    <property type="match status" value="2"/>
</dbReference>
<dbReference type="GeneID" id="98124887"/>
<evidence type="ECO:0000256" key="4">
    <source>
        <dbReference type="SAM" id="MobiDB-lite"/>
    </source>
</evidence>
<comment type="caution">
    <text evidence="5">The sequence shown here is derived from an EMBL/GenBank/DDBJ whole genome shotgun (WGS) entry which is preliminary data.</text>
</comment>
<evidence type="ECO:0000313" key="5">
    <source>
        <dbReference type="EMBL" id="KAL2268976.1"/>
    </source>
</evidence>
<dbReference type="SMART" id="SM00248">
    <property type="entry name" value="ANK"/>
    <property type="match status" value="10"/>
</dbReference>
<feature type="compositionally biased region" description="Basic residues" evidence="4">
    <location>
        <begin position="1143"/>
        <end position="1153"/>
    </location>
</feature>
<dbReference type="Gene3D" id="1.25.40.20">
    <property type="entry name" value="Ankyrin repeat-containing domain"/>
    <property type="match status" value="4"/>
</dbReference>
<evidence type="ECO:0000256" key="3">
    <source>
        <dbReference type="PROSITE-ProRule" id="PRU00023"/>
    </source>
</evidence>
<evidence type="ECO:0008006" key="7">
    <source>
        <dbReference type="Google" id="ProtNLM"/>
    </source>
</evidence>
<dbReference type="Proteomes" id="UP001600064">
    <property type="component" value="Unassembled WGS sequence"/>
</dbReference>
<evidence type="ECO:0000256" key="1">
    <source>
        <dbReference type="ARBA" id="ARBA00022737"/>
    </source>
</evidence>
<proteinExistence type="predicted"/>
<dbReference type="Pfam" id="PF12796">
    <property type="entry name" value="Ank_2"/>
    <property type="match status" value="1"/>
</dbReference>
<feature type="compositionally biased region" description="Low complexity" evidence="4">
    <location>
        <begin position="1214"/>
        <end position="1229"/>
    </location>
</feature>
<dbReference type="PANTHER" id="PTHR24123:SF33">
    <property type="entry name" value="PROTEIN HOS4"/>
    <property type="match status" value="1"/>
</dbReference>
<feature type="repeat" description="ANK" evidence="3">
    <location>
        <begin position="869"/>
        <end position="901"/>
    </location>
</feature>
<evidence type="ECO:0000256" key="2">
    <source>
        <dbReference type="ARBA" id="ARBA00023043"/>
    </source>
</evidence>
<gene>
    <name evidence="5" type="ORF">VTJ83DRAFT_3822</name>
</gene>
<dbReference type="EMBL" id="JAZGUE010000003">
    <property type="protein sequence ID" value="KAL2268976.1"/>
    <property type="molecule type" value="Genomic_DNA"/>
</dbReference>
<dbReference type="InterPro" id="IPR002110">
    <property type="entry name" value="Ankyrin_rpt"/>
</dbReference>
<dbReference type="PROSITE" id="PS50297">
    <property type="entry name" value="ANK_REP_REGION"/>
    <property type="match status" value="1"/>
</dbReference>
<keyword evidence="6" id="KW-1185">Reference proteome</keyword>
<keyword evidence="2 3" id="KW-0040">ANK repeat</keyword>
<dbReference type="InterPro" id="IPR036770">
    <property type="entry name" value="Ankyrin_rpt-contain_sf"/>
</dbReference>
<evidence type="ECO:0000313" key="6">
    <source>
        <dbReference type="Proteomes" id="UP001600064"/>
    </source>
</evidence>
<protein>
    <recommendedName>
        <fullName evidence="7">Ankyrin</fullName>
    </recommendedName>
</protein>
<organism evidence="5 6">
    <name type="scientific">Remersonia thermophila</name>
    <dbReference type="NCBI Taxonomy" id="72144"/>
    <lineage>
        <taxon>Eukaryota</taxon>
        <taxon>Fungi</taxon>
        <taxon>Dikarya</taxon>
        <taxon>Ascomycota</taxon>
        <taxon>Pezizomycotina</taxon>
        <taxon>Sordariomycetes</taxon>
        <taxon>Sordariomycetidae</taxon>
        <taxon>Sordariales</taxon>
        <taxon>Sordariales incertae sedis</taxon>
        <taxon>Remersonia</taxon>
    </lineage>
</organism>
<dbReference type="InterPro" id="IPR051165">
    <property type="entry name" value="Multifunctional_ANK_Repeat"/>
</dbReference>
<feature type="region of interest" description="Disordered" evidence="4">
    <location>
        <begin position="1214"/>
        <end position="1242"/>
    </location>
</feature>
<feature type="region of interest" description="Disordered" evidence="4">
    <location>
        <begin position="1132"/>
        <end position="1193"/>
    </location>
</feature>